<keyword evidence="2" id="KW-1003">Cell membrane</keyword>
<keyword evidence="3 6" id="KW-0812">Transmembrane</keyword>
<feature type="transmembrane region" description="Helical" evidence="6">
    <location>
        <begin position="75"/>
        <end position="99"/>
    </location>
</feature>
<dbReference type="InterPro" id="IPR050833">
    <property type="entry name" value="Poly_Biosynth_Transport"/>
</dbReference>
<dbReference type="Proteomes" id="UP000234271">
    <property type="component" value="Chromosome"/>
</dbReference>
<evidence type="ECO:0000256" key="4">
    <source>
        <dbReference type="ARBA" id="ARBA00022989"/>
    </source>
</evidence>
<dbReference type="OrthoDB" id="582032at2"/>
<dbReference type="PANTHER" id="PTHR30250">
    <property type="entry name" value="PST FAMILY PREDICTED COLANIC ACID TRANSPORTER"/>
    <property type="match status" value="1"/>
</dbReference>
<feature type="transmembrane region" description="Helical" evidence="6">
    <location>
        <begin position="359"/>
        <end position="378"/>
    </location>
</feature>
<evidence type="ECO:0000256" key="6">
    <source>
        <dbReference type="SAM" id="Phobius"/>
    </source>
</evidence>
<evidence type="ECO:0000256" key="5">
    <source>
        <dbReference type="ARBA" id="ARBA00023136"/>
    </source>
</evidence>
<keyword evidence="8" id="KW-1185">Reference proteome</keyword>
<dbReference type="Pfam" id="PF01554">
    <property type="entry name" value="MatE"/>
    <property type="match status" value="1"/>
</dbReference>
<reference evidence="8" key="1">
    <citation type="submission" date="2016-12" db="EMBL/GenBank/DDBJ databases">
        <title>Complete Genome Sequence of Beggiatoa leptomitiformis D-401.</title>
        <authorList>
            <person name="Fomenkov A."/>
            <person name="Vincze T."/>
            <person name="Grabovich M."/>
            <person name="Anton B.P."/>
            <person name="Dubinina G."/>
            <person name="Orlova M."/>
            <person name="Belousova E."/>
            <person name="Roberts R.J."/>
        </authorList>
    </citation>
    <scope>NUCLEOTIDE SEQUENCE [LARGE SCALE GENOMIC DNA]</scope>
    <source>
        <strain evidence="8">D-401</strain>
    </source>
</reference>
<dbReference type="GO" id="GO:0042910">
    <property type="term" value="F:xenobiotic transmembrane transporter activity"/>
    <property type="evidence" value="ECO:0007669"/>
    <property type="project" value="InterPro"/>
</dbReference>
<dbReference type="GO" id="GO:0015297">
    <property type="term" value="F:antiporter activity"/>
    <property type="evidence" value="ECO:0007669"/>
    <property type="project" value="InterPro"/>
</dbReference>
<dbReference type="InterPro" id="IPR002528">
    <property type="entry name" value="MATE_fam"/>
</dbReference>
<keyword evidence="4 6" id="KW-1133">Transmembrane helix</keyword>
<accession>A0A2N9YF37</accession>
<feature type="transmembrane region" description="Helical" evidence="6">
    <location>
        <begin position="291"/>
        <end position="315"/>
    </location>
</feature>
<feature type="transmembrane region" description="Helical" evidence="6">
    <location>
        <begin position="12"/>
        <end position="31"/>
    </location>
</feature>
<feature type="transmembrane region" description="Helical" evidence="6">
    <location>
        <begin position="37"/>
        <end position="63"/>
    </location>
</feature>
<name>A0A2N9YF37_9GAMM</name>
<evidence type="ECO:0000256" key="3">
    <source>
        <dbReference type="ARBA" id="ARBA00022692"/>
    </source>
</evidence>
<evidence type="ECO:0008006" key="9">
    <source>
        <dbReference type="Google" id="ProtNLM"/>
    </source>
</evidence>
<gene>
    <name evidence="7" type="ORF">BLE401_10710</name>
</gene>
<dbReference type="EMBL" id="CP018889">
    <property type="protein sequence ID" value="AUI69121.2"/>
    <property type="molecule type" value="Genomic_DNA"/>
</dbReference>
<feature type="transmembrane region" description="Helical" evidence="6">
    <location>
        <begin position="148"/>
        <end position="166"/>
    </location>
</feature>
<comment type="subcellular location">
    <subcellularLocation>
        <location evidence="1">Cell membrane</location>
        <topology evidence="1">Multi-pass membrane protein</topology>
    </subcellularLocation>
</comment>
<evidence type="ECO:0000313" key="8">
    <source>
        <dbReference type="Proteomes" id="UP000234271"/>
    </source>
</evidence>
<sequence>MPSHLNWTLIDQAMVSLVNFLTGVLVARLLGLDAFGFFALLWTILFFFSGLQIAFILSPLLSLGTQQTPEQADSYYSIVLIQQLIFAGLSSVFILLGLYLSDIFFPTWHTAPYALLLALTSFTYQLQDFIRRYFFTTGNTHSAFTNDVISYLGQLAGLLGLFYWQIISISAVLWVTMLSSLFAVGVGLCQFRWRAWNKTFFYQITQRHWQYARWLFASVLLERLHDAIMKAVITAVLGVQAVGVFRACQNVIGMSHVLLLALENFAPPQAGREYLQHGIVGLRRYLSRITFNGGVVMAGIALLLGCFPTTWLYLFYGDEFSDYGYVLTSYVVVYFIVFFLSPVKIGLRVLEKTRPLFHALLWAVLISLVVIYPFTVWFGLQGTLLQLMLFNLIQVVYLFWVLRLQLRH</sequence>
<dbReference type="RefSeq" id="WP_145917111.1">
    <property type="nucleotide sequence ID" value="NZ_CP012373.2"/>
</dbReference>
<feature type="transmembrane region" description="Helical" evidence="6">
    <location>
        <begin position="327"/>
        <end position="347"/>
    </location>
</feature>
<organism evidence="7 8">
    <name type="scientific">Beggiatoa leptomitoformis</name>
    <dbReference type="NCBI Taxonomy" id="288004"/>
    <lineage>
        <taxon>Bacteria</taxon>
        <taxon>Pseudomonadati</taxon>
        <taxon>Pseudomonadota</taxon>
        <taxon>Gammaproteobacteria</taxon>
        <taxon>Thiotrichales</taxon>
        <taxon>Thiotrichaceae</taxon>
        <taxon>Beggiatoa</taxon>
    </lineage>
</organism>
<dbReference type="AlphaFoldDB" id="A0A2N9YF37"/>
<protein>
    <recommendedName>
        <fullName evidence="9">Oligosaccharide flippase family protein</fullName>
    </recommendedName>
</protein>
<dbReference type="GO" id="GO:0005886">
    <property type="term" value="C:plasma membrane"/>
    <property type="evidence" value="ECO:0007669"/>
    <property type="project" value="UniProtKB-SubCell"/>
</dbReference>
<evidence type="ECO:0000256" key="2">
    <source>
        <dbReference type="ARBA" id="ARBA00022475"/>
    </source>
</evidence>
<dbReference type="PANTHER" id="PTHR30250:SF11">
    <property type="entry name" value="O-ANTIGEN TRANSPORTER-RELATED"/>
    <property type="match status" value="1"/>
</dbReference>
<feature type="transmembrane region" description="Helical" evidence="6">
    <location>
        <begin position="111"/>
        <end position="127"/>
    </location>
</feature>
<evidence type="ECO:0000256" key="1">
    <source>
        <dbReference type="ARBA" id="ARBA00004651"/>
    </source>
</evidence>
<proteinExistence type="predicted"/>
<keyword evidence="5 6" id="KW-0472">Membrane</keyword>
<feature type="transmembrane region" description="Helical" evidence="6">
    <location>
        <begin position="384"/>
        <end position="402"/>
    </location>
</feature>
<feature type="transmembrane region" description="Helical" evidence="6">
    <location>
        <begin position="172"/>
        <end position="191"/>
    </location>
</feature>
<evidence type="ECO:0000313" key="7">
    <source>
        <dbReference type="EMBL" id="AUI69121.2"/>
    </source>
</evidence>
<dbReference type="STRING" id="288004.AL038_13550"/>